<name>A0A0D3JIC9_EMIH1</name>
<protein>
    <submittedName>
        <fullName evidence="2">Uncharacterized protein</fullName>
    </submittedName>
</protein>
<evidence type="ECO:0000313" key="2">
    <source>
        <dbReference type="EnsemblProtists" id="EOD23264"/>
    </source>
</evidence>
<reference evidence="3" key="1">
    <citation type="journal article" date="2013" name="Nature">
        <title>Pan genome of the phytoplankton Emiliania underpins its global distribution.</title>
        <authorList>
            <person name="Read B.A."/>
            <person name="Kegel J."/>
            <person name="Klute M.J."/>
            <person name="Kuo A."/>
            <person name="Lefebvre S.C."/>
            <person name="Maumus F."/>
            <person name="Mayer C."/>
            <person name="Miller J."/>
            <person name="Monier A."/>
            <person name="Salamov A."/>
            <person name="Young J."/>
            <person name="Aguilar M."/>
            <person name="Claverie J.M."/>
            <person name="Frickenhaus S."/>
            <person name="Gonzalez K."/>
            <person name="Herman E.K."/>
            <person name="Lin Y.C."/>
            <person name="Napier J."/>
            <person name="Ogata H."/>
            <person name="Sarno A.F."/>
            <person name="Shmutz J."/>
            <person name="Schroeder D."/>
            <person name="de Vargas C."/>
            <person name="Verret F."/>
            <person name="von Dassow P."/>
            <person name="Valentin K."/>
            <person name="Van de Peer Y."/>
            <person name="Wheeler G."/>
            <person name="Dacks J.B."/>
            <person name="Delwiche C.F."/>
            <person name="Dyhrman S.T."/>
            <person name="Glockner G."/>
            <person name="John U."/>
            <person name="Richards T."/>
            <person name="Worden A.Z."/>
            <person name="Zhang X."/>
            <person name="Grigoriev I.V."/>
            <person name="Allen A.E."/>
            <person name="Bidle K."/>
            <person name="Borodovsky M."/>
            <person name="Bowler C."/>
            <person name="Brownlee C."/>
            <person name="Cock J.M."/>
            <person name="Elias M."/>
            <person name="Gladyshev V.N."/>
            <person name="Groth M."/>
            <person name="Guda C."/>
            <person name="Hadaegh A."/>
            <person name="Iglesias-Rodriguez M.D."/>
            <person name="Jenkins J."/>
            <person name="Jones B.M."/>
            <person name="Lawson T."/>
            <person name="Leese F."/>
            <person name="Lindquist E."/>
            <person name="Lobanov A."/>
            <person name="Lomsadze A."/>
            <person name="Malik S.B."/>
            <person name="Marsh M.E."/>
            <person name="Mackinder L."/>
            <person name="Mock T."/>
            <person name="Mueller-Roeber B."/>
            <person name="Pagarete A."/>
            <person name="Parker M."/>
            <person name="Probert I."/>
            <person name="Quesneville H."/>
            <person name="Raines C."/>
            <person name="Rensing S.A."/>
            <person name="Riano-Pachon D.M."/>
            <person name="Richier S."/>
            <person name="Rokitta S."/>
            <person name="Shiraiwa Y."/>
            <person name="Soanes D.M."/>
            <person name="van der Giezen M."/>
            <person name="Wahlund T.M."/>
            <person name="Williams B."/>
            <person name="Wilson W."/>
            <person name="Wolfe G."/>
            <person name="Wurch L.L."/>
        </authorList>
    </citation>
    <scope>NUCLEOTIDE SEQUENCE</scope>
</reference>
<accession>A0A0D3JIC9</accession>
<dbReference type="PaxDb" id="2903-EOD23264"/>
<proteinExistence type="predicted"/>
<dbReference type="KEGG" id="ehx:EMIHUDRAFT_239881"/>
<keyword evidence="3" id="KW-1185">Reference proteome</keyword>
<dbReference type="Proteomes" id="UP000013827">
    <property type="component" value="Unassembled WGS sequence"/>
</dbReference>
<evidence type="ECO:0000313" key="3">
    <source>
        <dbReference type="Proteomes" id="UP000013827"/>
    </source>
</evidence>
<dbReference type="EnsemblProtists" id="EOD23264">
    <property type="protein sequence ID" value="EOD23264"/>
    <property type="gene ID" value="EMIHUDRAFT_239881"/>
</dbReference>
<organism evidence="2 3">
    <name type="scientific">Emiliania huxleyi (strain CCMP1516)</name>
    <dbReference type="NCBI Taxonomy" id="280463"/>
    <lineage>
        <taxon>Eukaryota</taxon>
        <taxon>Haptista</taxon>
        <taxon>Haptophyta</taxon>
        <taxon>Prymnesiophyceae</taxon>
        <taxon>Isochrysidales</taxon>
        <taxon>Noelaerhabdaceae</taxon>
        <taxon>Emiliania</taxon>
    </lineage>
</organism>
<sequence>MQSRNLYCVQLQSKLVTVHTRYARSLLLCPPHFADGVAQRGDYSDAEAWSPPPPWVASVALSIDVPGGGRTAPWSVPLLNVDHIIVTDGLGNERVLRDGEAVQLSPSFVLSIQFEEHIVRLGPASFFTGPEPSLPEEGQLLAGSGRAQQVSGAAPPPEMSTPSRGAVPPASPFTRGADDGDDPLLAEAVADMAPAPPARAELDFKIPRSAFVYYVLEDIAGDDLKGTPAEPAAYEMVATERRLDHDGGWAPLAGGWRRQPVSLRIVRRRHGPAVLLTALGVDGGDEKLRDMGIFPGEQRECIFLLDINETMQLEAITLARPRENPNAAAPDIHALQRSDAKPRIAALKKDGLEGGAASFIAAFSLREGAELKVWLADGVAAPKGYSAEVAGKGGRNFNKRFVILRGTGVGGELRLRVEREKGIDRWKGFHGAWFTVAPPLLQEAAVDGGKVALAPRLLTEADQRRLPAALHSTIIARHRFDRWEQRLLHELTARRAAFADFVLSLRREVAHGFSLMSNAGSCVLTSAASASEVLQVEASRNHFDIGELVASYGS</sequence>
<feature type="region of interest" description="Disordered" evidence="1">
    <location>
        <begin position="131"/>
        <end position="182"/>
    </location>
</feature>
<evidence type="ECO:0000256" key="1">
    <source>
        <dbReference type="SAM" id="MobiDB-lite"/>
    </source>
</evidence>
<dbReference type="GeneID" id="17268809"/>
<dbReference type="RefSeq" id="XP_005775693.1">
    <property type="nucleotide sequence ID" value="XM_005775636.1"/>
</dbReference>
<dbReference type="HOGENOM" id="CLU_492141_0_0_1"/>
<dbReference type="AlphaFoldDB" id="A0A0D3JIC9"/>
<reference evidence="2" key="2">
    <citation type="submission" date="2024-10" db="UniProtKB">
        <authorList>
            <consortium name="EnsemblProtists"/>
        </authorList>
    </citation>
    <scope>IDENTIFICATION</scope>
</reference>